<evidence type="ECO:0000256" key="1">
    <source>
        <dbReference type="SAM" id="SignalP"/>
    </source>
</evidence>
<reference evidence="3 4" key="1">
    <citation type="submission" date="2021-03" db="EMBL/GenBank/DDBJ databases">
        <title>Sequencing the genomes of 1000 actinobacteria strains.</title>
        <authorList>
            <person name="Klenk H.-P."/>
        </authorList>
    </citation>
    <scope>NUCLEOTIDE SEQUENCE [LARGE SCALE GENOMIC DNA]</scope>
    <source>
        <strain evidence="3 4">DSM 45516</strain>
    </source>
</reference>
<gene>
    <name evidence="3" type="ORF">BJ987_006910</name>
</gene>
<feature type="chain" id="PRO_5045093581" evidence="1">
    <location>
        <begin position="31"/>
        <end position="293"/>
    </location>
</feature>
<dbReference type="PANTHER" id="PTHR37981">
    <property type="entry name" value="LIPASE 2"/>
    <property type="match status" value="1"/>
</dbReference>
<dbReference type="Proteomes" id="UP001519325">
    <property type="component" value="Unassembled WGS sequence"/>
</dbReference>
<dbReference type="InterPro" id="IPR013830">
    <property type="entry name" value="SGNH_hydro"/>
</dbReference>
<dbReference type="SUPFAM" id="SSF52266">
    <property type="entry name" value="SGNH hydrolase"/>
    <property type="match status" value="1"/>
</dbReference>
<keyword evidence="1" id="KW-0732">Signal</keyword>
<organism evidence="3 4">
    <name type="scientific">Nocardia goodfellowii</name>
    <dbReference type="NCBI Taxonomy" id="882446"/>
    <lineage>
        <taxon>Bacteria</taxon>
        <taxon>Bacillati</taxon>
        <taxon>Actinomycetota</taxon>
        <taxon>Actinomycetes</taxon>
        <taxon>Mycobacteriales</taxon>
        <taxon>Nocardiaceae</taxon>
        <taxon>Nocardia</taxon>
    </lineage>
</organism>
<dbReference type="PANTHER" id="PTHR37981:SF1">
    <property type="entry name" value="SGNH HYDROLASE-TYPE ESTERASE DOMAIN-CONTAINING PROTEIN"/>
    <property type="match status" value="1"/>
</dbReference>
<dbReference type="InterPro" id="IPR037460">
    <property type="entry name" value="SEST-like"/>
</dbReference>
<evidence type="ECO:0000313" key="3">
    <source>
        <dbReference type="EMBL" id="MBP2194009.1"/>
    </source>
</evidence>
<name>A0ABS4QQN0_9NOCA</name>
<sequence>MPRISLPRYPLALAAIGLLALTPTTGAAQAQPQPVYVALGDSFAAGFAIAPLSADTAGICGRSAVNYPSLLAKALGVARFRDVTCGGATTADLAAPQPDPTGAVHAPQYDALTADTTLVTIGIGGNDIGLVQLGVSCINLLPESMGTSCATANTVDGQDRIGANITAFAPTYGTVIEEIRRRAPHAHIVLVGYPTGIRPGGCPHIQPTWADDATYLQSKLDQLNAVMAAEAAEHEATFVNLAASTQDHDACAAPEQRWMVGVLPTGLDAPASLHPNAAGHANTARQVLAALHR</sequence>
<feature type="domain" description="SGNH hydrolase-type esterase" evidence="2">
    <location>
        <begin position="38"/>
        <end position="281"/>
    </location>
</feature>
<dbReference type="Gene3D" id="3.40.50.1110">
    <property type="entry name" value="SGNH hydrolase"/>
    <property type="match status" value="1"/>
</dbReference>
<keyword evidence="4" id="KW-1185">Reference proteome</keyword>
<dbReference type="Pfam" id="PF13472">
    <property type="entry name" value="Lipase_GDSL_2"/>
    <property type="match status" value="1"/>
</dbReference>
<protein>
    <submittedName>
        <fullName evidence="3">Lysophospholipase L1-like esterase</fullName>
    </submittedName>
</protein>
<comment type="caution">
    <text evidence="3">The sequence shown here is derived from an EMBL/GenBank/DDBJ whole genome shotgun (WGS) entry which is preliminary data.</text>
</comment>
<dbReference type="EMBL" id="JAGGMR010000001">
    <property type="protein sequence ID" value="MBP2194009.1"/>
    <property type="molecule type" value="Genomic_DNA"/>
</dbReference>
<dbReference type="InterPro" id="IPR036514">
    <property type="entry name" value="SGNH_hydro_sf"/>
</dbReference>
<proteinExistence type="predicted"/>
<dbReference type="RefSeq" id="WP_209897193.1">
    <property type="nucleotide sequence ID" value="NZ_JAGGMR010000001.1"/>
</dbReference>
<evidence type="ECO:0000313" key="4">
    <source>
        <dbReference type="Proteomes" id="UP001519325"/>
    </source>
</evidence>
<dbReference type="CDD" id="cd01823">
    <property type="entry name" value="SEST_like"/>
    <property type="match status" value="1"/>
</dbReference>
<evidence type="ECO:0000259" key="2">
    <source>
        <dbReference type="Pfam" id="PF13472"/>
    </source>
</evidence>
<feature type="signal peptide" evidence="1">
    <location>
        <begin position="1"/>
        <end position="30"/>
    </location>
</feature>
<accession>A0ABS4QQN0</accession>